<keyword evidence="5" id="KW-1133">Transmembrane helix</keyword>
<dbReference type="GO" id="GO:0005886">
    <property type="term" value="C:plasma membrane"/>
    <property type="evidence" value="ECO:0007669"/>
    <property type="project" value="UniProtKB-SubCell"/>
</dbReference>
<evidence type="ECO:0000256" key="2">
    <source>
        <dbReference type="ARBA" id="ARBA00022475"/>
    </source>
</evidence>
<keyword evidence="3 8" id="KW-0808">Transferase</keyword>
<evidence type="ECO:0000256" key="6">
    <source>
        <dbReference type="ARBA" id="ARBA00023136"/>
    </source>
</evidence>
<keyword evidence="7" id="KW-0479">Metal-binding</keyword>
<evidence type="ECO:0000256" key="7">
    <source>
        <dbReference type="PIRSR" id="PIRSR600715-1"/>
    </source>
</evidence>
<proteinExistence type="predicted"/>
<dbReference type="OrthoDB" id="9783652at2"/>
<dbReference type="InterPro" id="IPR000715">
    <property type="entry name" value="Glycosyl_transferase_4"/>
</dbReference>
<evidence type="ECO:0000256" key="4">
    <source>
        <dbReference type="ARBA" id="ARBA00022692"/>
    </source>
</evidence>
<dbReference type="GO" id="GO:0016780">
    <property type="term" value="F:phosphotransferase activity, for other substituted phosphate groups"/>
    <property type="evidence" value="ECO:0007669"/>
    <property type="project" value="InterPro"/>
</dbReference>
<gene>
    <name evidence="8" type="ORF">CN97_02225</name>
</gene>
<comment type="cofactor">
    <cofactor evidence="7">
        <name>Mg(2+)</name>
        <dbReference type="ChEBI" id="CHEBI:18420"/>
    </cofactor>
</comment>
<dbReference type="GO" id="GO:0046872">
    <property type="term" value="F:metal ion binding"/>
    <property type="evidence" value="ECO:0007669"/>
    <property type="project" value="UniProtKB-KW"/>
</dbReference>
<dbReference type="GO" id="GO:0044038">
    <property type="term" value="P:cell wall macromolecule biosynthetic process"/>
    <property type="evidence" value="ECO:0007669"/>
    <property type="project" value="TreeGrafter"/>
</dbReference>
<evidence type="ECO:0000313" key="9">
    <source>
        <dbReference type="Proteomes" id="UP000028826"/>
    </source>
</evidence>
<evidence type="ECO:0000256" key="3">
    <source>
        <dbReference type="ARBA" id="ARBA00022679"/>
    </source>
</evidence>
<accession>A0A086XY86</accession>
<dbReference type="EMBL" id="JGYG01000013">
    <property type="protein sequence ID" value="KFI26986.1"/>
    <property type="molecule type" value="Genomic_DNA"/>
</dbReference>
<organism evidence="8 9">
    <name type="scientific">Haematobacter massiliensis</name>
    <dbReference type="NCBI Taxonomy" id="195105"/>
    <lineage>
        <taxon>Bacteria</taxon>
        <taxon>Pseudomonadati</taxon>
        <taxon>Pseudomonadota</taxon>
        <taxon>Alphaproteobacteria</taxon>
        <taxon>Rhodobacterales</taxon>
        <taxon>Paracoccaceae</taxon>
        <taxon>Haematobacter</taxon>
    </lineage>
</organism>
<evidence type="ECO:0000256" key="5">
    <source>
        <dbReference type="ARBA" id="ARBA00022989"/>
    </source>
</evidence>
<evidence type="ECO:0000256" key="1">
    <source>
        <dbReference type="ARBA" id="ARBA00004651"/>
    </source>
</evidence>
<comment type="subcellular location">
    <subcellularLocation>
        <location evidence="1">Cell membrane</location>
        <topology evidence="1">Multi-pass membrane protein</topology>
    </subcellularLocation>
</comment>
<keyword evidence="2" id="KW-1003">Cell membrane</keyword>
<evidence type="ECO:0000313" key="8">
    <source>
        <dbReference type="EMBL" id="KFI26986.1"/>
    </source>
</evidence>
<dbReference type="Pfam" id="PF00953">
    <property type="entry name" value="Glycos_transf_4"/>
    <property type="match status" value="1"/>
</dbReference>
<keyword evidence="9" id="KW-1185">Reference proteome</keyword>
<dbReference type="AlphaFoldDB" id="A0A086XY86"/>
<keyword evidence="6" id="KW-0472">Membrane</keyword>
<name>A0A086XY86_9RHOB</name>
<dbReference type="STRING" id="195105.CN97_02225"/>
<dbReference type="PANTHER" id="PTHR22926">
    <property type="entry name" value="PHOSPHO-N-ACETYLMURAMOYL-PENTAPEPTIDE-TRANSFERASE"/>
    <property type="match status" value="1"/>
</dbReference>
<feature type="binding site" evidence="7">
    <location>
        <position position="215"/>
    </location>
    <ligand>
        <name>Mg(2+)</name>
        <dbReference type="ChEBI" id="CHEBI:18420"/>
    </ligand>
</feature>
<sequence length="374" mass="39391">MIFVNAFAFAILASCLFATVLVLTRHLHGHLTLDSQVGVQKLHAVPTPRVGGLALMVGALAGGFALPDGGRELWWMICLAAIPAFASGLIEDVTKRVGVRTRLLATILSGLIFCLLSGYAIRGVDLPGVDMLLAIGPIAVLFTAFAIGGIANALNIIDGVNGLASGTAIIILAGFGLIAWQTGDTAIMGVCLVAIGAIAGFFLLNYPLGLIFFGDAGAYGTGYLLAVLAVALPARNPEISPIIGILLLAYPMIETFVSIHRRTVRTGSHPGQPDRLHLHSLVYRSLARRIARGLGRPQLRNPVASTILWAFPLLSTVLAVFCAKSSLAIWGALLVVACCYLLLYRRVALLRGRGGNGPSGRNIRPHHPAAHPAE</sequence>
<dbReference type="PANTHER" id="PTHR22926:SF3">
    <property type="entry name" value="UNDECAPRENYL-PHOSPHATE ALPHA-N-ACETYLGLUCOSAMINYL 1-PHOSPHATE TRANSFERASE"/>
    <property type="match status" value="1"/>
</dbReference>
<protein>
    <submittedName>
        <fullName evidence="8">Glycosyl transferase family 4</fullName>
    </submittedName>
</protein>
<keyword evidence="7" id="KW-0460">Magnesium</keyword>
<dbReference type="CDD" id="cd06912">
    <property type="entry name" value="GT_MraY_like"/>
    <property type="match status" value="1"/>
</dbReference>
<dbReference type="Proteomes" id="UP000028826">
    <property type="component" value="Unassembled WGS sequence"/>
</dbReference>
<dbReference type="GO" id="GO:0071555">
    <property type="term" value="P:cell wall organization"/>
    <property type="evidence" value="ECO:0007669"/>
    <property type="project" value="TreeGrafter"/>
</dbReference>
<dbReference type="eggNOG" id="COG0472">
    <property type="taxonomic scope" value="Bacteria"/>
</dbReference>
<comment type="caution">
    <text evidence="8">The sequence shown here is derived from an EMBL/GenBank/DDBJ whole genome shotgun (WGS) entry which is preliminary data.</text>
</comment>
<dbReference type="RefSeq" id="WP_084684215.1">
    <property type="nucleotide sequence ID" value="NZ_CAMIFG010000015.1"/>
</dbReference>
<feature type="binding site" evidence="7">
    <location>
        <position position="155"/>
    </location>
    <ligand>
        <name>Mg(2+)</name>
        <dbReference type="ChEBI" id="CHEBI:18420"/>
    </ligand>
</feature>
<keyword evidence="4" id="KW-0812">Transmembrane</keyword>
<dbReference type="GO" id="GO:0009103">
    <property type="term" value="P:lipopolysaccharide biosynthetic process"/>
    <property type="evidence" value="ECO:0007669"/>
    <property type="project" value="TreeGrafter"/>
</dbReference>
<reference evidence="8 9" key="1">
    <citation type="submission" date="2014-03" db="EMBL/GenBank/DDBJ databases">
        <title>Genome of Haematobacter massiliensis CCUG 47968.</title>
        <authorList>
            <person name="Wang D."/>
            <person name="Wang G."/>
        </authorList>
    </citation>
    <scope>NUCLEOTIDE SEQUENCE [LARGE SCALE GENOMIC DNA]</scope>
    <source>
        <strain evidence="8 9">CCUG 47968</strain>
    </source>
</reference>